<organism evidence="1 2">
    <name type="scientific">Candidatus Anaerobiospirillum merdipullorum</name>
    <dbReference type="NCBI Taxonomy" id="2838450"/>
    <lineage>
        <taxon>Bacteria</taxon>
        <taxon>Pseudomonadati</taxon>
        <taxon>Pseudomonadota</taxon>
        <taxon>Gammaproteobacteria</taxon>
        <taxon>Aeromonadales</taxon>
        <taxon>Succinivibrionaceae</taxon>
        <taxon>Anaerobiospirillum</taxon>
    </lineage>
</organism>
<sequence>MMSSSASSTLPRHSFMRVVISLFAGSTAVMIPSSHGQIASFRNGLDDIMREVCTHCALSAPQCRALLQTQGLNNTRVGRAGAQALGRLFLQVRALLLPLLNTTDEMHIKIIGANFPGLTALASQYLCSPQLALSVEAIDGRRCGTPDLAA</sequence>
<accession>A0A9E2KMM3</accession>
<dbReference type="EMBL" id="JAHLFG010000045">
    <property type="protein sequence ID" value="MBU3826719.1"/>
    <property type="molecule type" value="Genomic_DNA"/>
</dbReference>
<dbReference type="Proteomes" id="UP000824150">
    <property type="component" value="Unassembled WGS sequence"/>
</dbReference>
<reference evidence="1" key="1">
    <citation type="journal article" date="2021" name="PeerJ">
        <title>Extensive microbial diversity within the chicken gut microbiome revealed by metagenomics and culture.</title>
        <authorList>
            <person name="Gilroy R."/>
            <person name="Ravi A."/>
            <person name="Getino M."/>
            <person name="Pursley I."/>
            <person name="Horton D.L."/>
            <person name="Alikhan N.F."/>
            <person name="Baker D."/>
            <person name="Gharbi K."/>
            <person name="Hall N."/>
            <person name="Watson M."/>
            <person name="Adriaenssens E.M."/>
            <person name="Foster-Nyarko E."/>
            <person name="Jarju S."/>
            <person name="Secka A."/>
            <person name="Antonio M."/>
            <person name="Oren A."/>
            <person name="Chaudhuri R.R."/>
            <person name="La Ragione R."/>
            <person name="Hildebrand F."/>
            <person name="Pallen M.J."/>
        </authorList>
    </citation>
    <scope>NUCLEOTIDE SEQUENCE</scope>
    <source>
        <strain evidence="1">687</strain>
    </source>
</reference>
<gene>
    <name evidence="1" type="ORF">IAA31_04420</name>
</gene>
<proteinExistence type="predicted"/>
<reference evidence="1" key="2">
    <citation type="submission" date="2021-04" db="EMBL/GenBank/DDBJ databases">
        <authorList>
            <person name="Gilroy R."/>
        </authorList>
    </citation>
    <scope>NUCLEOTIDE SEQUENCE</scope>
    <source>
        <strain evidence="1">687</strain>
    </source>
</reference>
<protein>
    <submittedName>
        <fullName evidence="1">Uncharacterized protein</fullName>
    </submittedName>
</protein>
<evidence type="ECO:0000313" key="2">
    <source>
        <dbReference type="Proteomes" id="UP000824150"/>
    </source>
</evidence>
<name>A0A9E2KMM3_9GAMM</name>
<evidence type="ECO:0000313" key="1">
    <source>
        <dbReference type="EMBL" id="MBU3826719.1"/>
    </source>
</evidence>
<dbReference type="AlphaFoldDB" id="A0A9E2KMM3"/>
<comment type="caution">
    <text evidence="1">The sequence shown here is derived from an EMBL/GenBank/DDBJ whole genome shotgun (WGS) entry which is preliminary data.</text>
</comment>